<dbReference type="PROSITE" id="PS50194">
    <property type="entry name" value="FILAMIN_REPEAT"/>
    <property type="match status" value="1"/>
</dbReference>
<keyword evidence="8" id="KW-0862">Zinc</keyword>
<evidence type="ECO:0000313" key="18">
    <source>
        <dbReference type="EMBL" id="KAF7988864.1"/>
    </source>
</evidence>
<feature type="domain" description="RING-type" evidence="15">
    <location>
        <begin position="440"/>
        <end position="488"/>
    </location>
</feature>
<dbReference type="Gene3D" id="2.60.40.10">
    <property type="entry name" value="Immunoglobulins"/>
    <property type="match status" value="1"/>
</dbReference>
<dbReference type="AlphaFoldDB" id="A0A835CMW1"/>
<dbReference type="Pfam" id="PF01436">
    <property type="entry name" value="NHL"/>
    <property type="match status" value="3"/>
</dbReference>
<evidence type="ECO:0000256" key="12">
    <source>
        <dbReference type="PROSITE-ProRule" id="PRU00504"/>
    </source>
</evidence>
<evidence type="ECO:0000256" key="11">
    <source>
        <dbReference type="PROSITE-ProRule" id="PRU00087"/>
    </source>
</evidence>
<feature type="repeat" description="Filamin" evidence="11">
    <location>
        <begin position="733"/>
        <end position="831"/>
    </location>
</feature>
<dbReference type="SMART" id="SM00020">
    <property type="entry name" value="Tryp_SPc"/>
    <property type="match status" value="2"/>
</dbReference>
<dbReference type="InterPro" id="IPR001314">
    <property type="entry name" value="Peptidase_S1A"/>
</dbReference>
<keyword evidence="6 13" id="KW-0378">Hydrolase</keyword>
<dbReference type="InterPro" id="IPR001254">
    <property type="entry name" value="Trypsin_dom"/>
</dbReference>
<dbReference type="OrthoDB" id="60866at2759"/>
<dbReference type="InterPro" id="IPR013083">
    <property type="entry name" value="Znf_RING/FYVE/PHD"/>
</dbReference>
<dbReference type="SUPFAM" id="SSF57850">
    <property type="entry name" value="RING/U-box"/>
    <property type="match status" value="1"/>
</dbReference>
<evidence type="ECO:0000256" key="8">
    <source>
        <dbReference type="ARBA" id="ARBA00022833"/>
    </source>
</evidence>
<evidence type="ECO:0000256" key="5">
    <source>
        <dbReference type="ARBA" id="ARBA00022771"/>
    </source>
</evidence>
<evidence type="ECO:0000256" key="9">
    <source>
        <dbReference type="ARBA" id="ARBA00023157"/>
    </source>
</evidence>
<dbReference type="InterPro" id="IPR001841">
    <property type="entry name" value="Znf_RING"/>
</dbReference>
<dbReference type="PROSITE" id="PS00518">
    <property type="entry name" value="ZF_RING_1"/>
    <property type="match status" value="1"/>
</dbReference>
<evidence type="ECO:0000256" key="6">
    <source>
        <dbReference type="ARBA" id="ARBA00022801"/>
    </source>
</evidence>
<accession>A0A835CMW1</accession>
<dbReference type="InterPro" id="IPR011042">
    <property type="entry name" value="6-blade_b-propeller_TolB-like"/>
</dbReference>
<dbReference type="InterPro" id="IPR013783">
    <property type="entry name" value="Ig-like_fold"/>
</dbReference>
<dbReference type="InterPro" id="IPR033116">
    <property type="entry name" value="TRYPSIN_SER"/>
</dbReference>
<keyword evidence="9" id="KW-1015">Disulfide bond</keyword>
<dbReference type="Proteomes" id="UP000639338">
    <property type="component" value="Unassembled WGS sequence"/>
</dbReference>
<evidence type="ECO:0000256" key="2">
    <source>
        <dbReference type="ARBA" id="ARBA00022670"/>
    </source>
</evidence>
<gene>
    <name evidence="18" type="ORF">HCN44_007174</name>
</gene>
<feature type="coiled-coil region" evidence="14">
    <location>
        <begin position="611"/>
        <end position="664"/>
    </location>
</feature>
<dbReference type="GO" id="GO:0004252">
    <property type="term" value="F:serine-type endopeptidase activity"/>
    <property type="evidence" value="ECO:0007669"/>
    <property type="project" value="InterPro"/>
</dbReference>
<evidence type="ECO:0000313" key="19">
    <source>
        <dbReference type="Proteomes" id="UP000639338"/>
    </source>
</evidence>
<feature type="repeat" description="NHL" evidence="12">
    <location>
        <begin position="838"/>
        <end position="881"/>
    </location>
</feature>
<evidence type="ECO:0000259" key="17">
    <source>
        <dbReference type="PROSITE" id="PS50240"/>
    </source>
</evidence>
<evidence type="ECO:0000256" key="4">
    <source>
        <dbReference type="ARBA" id="ARBA00022737"/>
    </source>
</evidence>
<dbReference type="SUPFAM" id="SSF57845">
    <property type="entry name" value="B-box zinc-binding domain"/>
    <property type="match status" value="1"/>
</dbReference>
<comment type="subcellular location">
    <subcellularLocation>
        <location evidence="1">Secreted</location>
        <location evidence="1">Extracellular space</location>
    </subcellularLocation>
</comment>
<dbReference type="PRINTS" id="PR00722">
    <property type="entry name" value="CHYMOTRYPSIN"/>
</dbReference>
<dbReference type="InterPro" id="IPR017868">
    <property type="entry name" value="Filamin/ABP280_repeat-like"/>
</dbReference>
<dbReference type="PANTHER" id="PTHR24252:SF7">
    <property type="entry name" value="HYALIN"/>
    <property type="match status" value="1"/>
</dbReference>
<dbReference type="FunFam" id="2.40.10.10:FF:000068">
    <property type="entry name" value="transmembrane protease serine 2"/>
    <property type="match status" value="1"/>
</dbReference>
<dbReference type="CDD" id="cd16579">
    <property type="entry name" value="RING-HC_PML_C-V"/>
    <property type="match status" value="1"/>
</dbReference>
<dbReference type="Gene3D" id="3.30.160.60">
    <property type="entry name" value="Classic Zinc Finger"/>
    <property type="match status" value="1"/>
</dbReference>
<dbReference type="PROSITE" id="PS50089">
    <property type="entry name" value="ZF_RING_2"/>
    <property type="match status" value="1"/>
</dbReference>
<dbReference type="Gene3D" id="3.30.40.10">
    <property type="entry name" value="Zinc/RING finger domain, C3HC4 (zinc finger)"/>
    <property type="match status" value="1"/>
</dbReference>
<dbReference type="InterPro" id="IPR043504">
    <property type="entry name" value="Peptidase_S1_PA_chymotrypsin"/>
</dbReference>
<keyword evidence="19" id="KW-1185">Reference proteome</keyword>
<dbReference type="InterPro" id="IPR001258">
    <property type="entry name" value="NHL_repeat"/>
</dbReference>
<keyword evidence="2 13" id="KW-0645">Protease</keyword>
<dbReference type="GO" id="GO:0005576">
    <property type="term" value="C:extracellular region"/>
    <property type="evidence" value="ECO:0007669"/>
    <property type="project" value="UniProtKB-SubCell"/>
</dbReference>
<dbReference type="CDD" id="cd00190">
    <property type="entry name" value="Tryp_SPc"/>
    <property type="match status" value="2"/>
</dbReference>
<dbReference type="FunFam" id="2.40.10.10:FF:000036">
    <property type="entry name" value="Trypsin beta"/>
    <property type="match status" value="1"/>
</dbReference>
<dbReference type="PROSITE" id="PS00134">
    <property type="entry name" value="TRYPSIN_HIS"/>
    <property type="match status" value="1"/>
</dbReference>
<evidence type="ECO:0000256" key="7">
    <source>
        <dbReference type="ARBA" id="ARBA00022825"/>
    </source>
</evidence>
<evidence type="ECO:0000256" key="10">
    <source>
        <dbReference type="PROSITE-ProRule" id="PRU00024"/>
    </source>
</evidence>
<name>A0A835CMW1_APHGI</name>
<dbReference type="InterPro" id="IPR009003">
    <property type="entry name" value="Peptidase_S1_PA"/>
</dbReference>
<protein>
    <submittedName>
        <fullName evidence="18">Uncharacterized protein</fullName>
    </submittedName>
</protein>
<evidence type="ECO:0000256" key="13">
    <source>
        <dbReference type="RuleBase" id="RU363034"/>
    </source>
</evidence>
<dbReference type="PROSITE" id="PS50240">
    <property type="entry name" value="TRYPSIN_DOM"/>
    <property type="match status" value="1"/>
</dbReference>
<keyword evidence="3" id="KW-0479">Metal-binding</keyword>
<evidence type="ECO:0000256" key="3">
    <source>
        <dbReference type="ARBA" id="ARBA00022723"/>
    </source>
</evidence>
<organism evidence="18 19">
    <name type="scientific">Aphidius gifuensis</name>
    <name type="common">Parasitoid wasp</name>
    <dbReference type="NCBI Taxonomy" id="684658"/>
    <lineage>
        <taxon>Eukaryota</taxon>
        <taxon>Metazoa</taxon>
        <taxon>Ecdysozoa</taxon>
        <taxon>Arthropoda</taxon>
        <taxon>Hexapoda</taxon>
        <taxon>Insecta</taxon>
        <taxon>Pterygota</taxon>
        <taxon>Neoptera</taxon>
        <taxon>Endopterygota</taxon>
        <taxon>Hymenoptera</taxon>
        <taxon>Apocrita</taxon>
        <taxon>Ichneumonoidea</taxon>
        <taxon>Braconidae</taxon>
        <taxon>Aphidiinae</taxon>
        <taxon>Aphidius</taxon>
    </lineage>
</organism>
<comment type="caution">
    <text evidence="18">The sequence shown here is derived from an EMBL/GenBank/DDBJ whole genome shotgun (WGS) entry which is preliminary data.</text>
</comment>
<dbReference type="Gene3D" id="2.120.10.30">
    <property type="entry name" value="TolB, C-terminal domain"/>
    <property type="match status" value="2"/>
</dbReference>
<keyword evidence="7 13" id="KW-0720">Serine protease</keyword>
<dbReference type="GO" id="GO:0008270">
    <property type="term" value="F:zinc ion binding"/>
    <property type="evidence" value="ECO:0007669"/>
    <property type="project" value="UniProtKB-KW"/>
</dbReference>
<dbReference type="EMBL" id="JACMRX010000005">
    <property type="protein sequence ID" value="KAF7988864.1"/>
    <property type="molecule type" value="Genomic_DNA"/>
</dbReference>
<dbReference type="PROSITE" id="PS50119">
    <property type="entry name" value="ZF_BBOX"/>
    <property type="match status" value="1"/>
</dbReference>
<dbReference type="SUPFAM" id="SSF81296">
    <property type="entry name" value="E set domains"/>
    <property type="match status" value="1"/>
</dbReference>
<evidence type="ECO:0000256" key="14">
    <source>
        <dbReference type="SAM" id="Coils"/>
    </source>
</evidence>
<dbReference type="SUPFAM" id="SSF101898">
    <property type="entry name" value="NHL repeat"/>
    <property type="match status" value="1"/>
</dbReference>
<proteinExistence type="predicted"/>
<evidence type="ECO:0000259" key="16">
    <source>
        <dbReference type="PROSITE" id="PS50119"/>
    </source>
</evidence>
<dbReference type="InterPro" id="IPR014756">
    <property type="entry name" value="Ig_E-set"/>
</dbReference>
<dbReference type="SUPFAM" id="SSF50494">
    <property type="entry name" value="Trypsin-like serine proteases"/>
    <property type="match status" value="2"/>
</dbReference>
<dbReference type="InterPro" id="IPR018114">
    <property type="entry name" value="TRYPSIN_HIS"/>
</dbReference>
<dbReference type="PROSITE" id="PS51125">
    <property type="entry name" value="NHL"/>
    <property type="match status" value="2"/>
</dbReference>
<dbReference type="Gene3D" id="2.40.10.10">
    <property type="entry name" value="Trypsin-like serine proteases"/>
    <property type="match status" value="3"/>
</dbReference>
<dbReference type="PROSITE" id="PS00135">
    <property type="entry name" value="TRYPSIN_SER"/>
    <property type="match status" value="1"/>
</dbReference>
<keyword evidence="4" id="KW-0677">Repeat</keyword>
<keyword evidence="14" id="KW-0175">Coiled coil</keyword>
<evidence type="ECO:0000259" key="15">
    <source>
        <dbReference type="PROSITE" id="PS50089"/>
    </source>
</evidence>
<dbReference type="InterPro" id="IPR000315">
    <property type="entry name" value="Znf_B-box"/>
</dbReference>
<reference evidence="18 19" key="1">
    <citation type="submission" date="2020-08" db="EMBL/GenBank/DDBJ databases">
        <title>Aphidius gifuensis genome sequencing and assembly.</title>
        <authorList>
            <person name="Du Z."/>
        </authorList>
    </citation>
    <scope>NUCLEOTIDE SEQUENCE [LARGE SCALE GENOMIC DNA]</scope>
    <source>
        <strain evidence="18">YNYX2018</strain>
        <tissue evidence="18">Adults</tissue>
    </source>
</reference>
<dbReference type="GO" id="GO:0006508">
    <property type="term" value="P:proteolysis"/>
    <property type="evidence" value="ECO:0007669"/>
    <property type="project" value="UniProtKB-KW"/>
</dbReference>
<dbReference type="Pfam" id="PF00089">
    <property type="entry name" value="Trypsin"/>
    <property type="match status" value="2"/>
</dbReference>
<dbReference type="SMART" id="SM00184">
    <property type="entry name" value="RING"/>
    <property type="match status" value="1"/>
</dbReference>
<dbReference type="InterPro" id="IPR017907">
    <property type="entry name" value="Znf_RING_CS"/>
</dbReference>
<feature type="repeat" description="NHL" evidence="12">
    <location>
        <begin position="925"/>
        <end position="967"/>
    </location>
</feature>
<sequence>MLFLIKNNYIYKLLAILLIFNLINLSIEYGNNFEGNPKIVGGNPADDGQFPYQVSLRIRTKGGELRHFCGGSLLNHRWILTAAHCLKGFNDTVITAVVGTTKLDEGGTEYKSAKIHGHEEYSSIFVRNDIGLIHVDKDIEFTENIKPVDLPTTNFDKSNYPAVLSGWGTTSYPGKTPNDLQFINLTVIDQLHCMMYHNIRITNRNICTLNKRGQGACHGDSGGPLVADGVQIGVVSWGTPCGKIVKRILGGENADEHLYPWIVSLRIQGNHKCGGTILNHRWILTAAHSVIVGTNNLIVDGLAYRADYFFIHHDYDRELHAHDIGLVRVVDEILFNDIIKPVELPNRDFSDSNLAGIFTGWGTTLPDGFVNNELQVIKLNIIKLDRCQKIFPKVGCGQICTSTSDGGLTRLGERMVSMSSMLVETVSINYEDFNESFLTCGTCLCVYDGSEHTPKLLPCSHTVCLHCLTRIAASQTREVGHFRCPICRELITIPRGGVPALPPSFLVNQLLDLMSRQRREVIPKCSTHFNQELLFCETCDTVFCTVCTGGNHTDTSPGCTEHTIIPFSIAIKRMSEILLYKANECISKLTQAQESVSTELRRLDTAMEKCLTNVDNEFADIIKKIEKKRNELQAAVQSAAKDKKRVLEEQHALIETEKNKVERECEGLQYQVEVRNITQRIGSLSDQLDAAVALSEPRENAFITTEFNHNTAIKDFEKSLDLIGRVRSSTTLPGLCRASLRDPAICKLEAIVILETVDYHGNPRNAGGDPIDAVLTYADNVNSQKNIDYEVKDFDNGTYEISFRPPTADRYVLKLSVFERPIKDYPLYFNATEHNEPIKIYGKRGSGKDEFHQPVAVAIDDNEIIYIVDSGNSRIKVLDSNLEFIKHITNAGLEGRSCTGIAISELGIVIVNWRTRTITEMNTHGDTIRSFSHNAFQEPIDVAVDRNYGHVLVADNGQSCVFVFDSTGKILFQVGKKNTFKLITSVTVAKGDFSEEINADGKGKYGGIAIDKNKKIVASRCDKGRSIIQVLKLGDGNVLTEIDSHSSKLRRPAGIAILPNNHLVVVDLGNDCIKKYRYW</sequence>
<feature type="domain" description="Peptidase S1" evidence="17">
    <location>
        <begin position="39"/>
        <end position="288"/>
    </location>
</feature>
<keyword evidence="5 10" id="KW-0863">Zinc-finger</keyword>
<feature type="domain" description="B box-type" evidence="16">
    <location>
        <begin position="525"/>
        <end position="567"/>
    </location>
</feature>
<evidence type="ECO:0000256" key="1">
    <source>
        <dbReference type="ARBA" id="ARBA00004239"/>
    </source>
</evidence>
<dbReference type="PANTHER" id="PTHR24252">
    <property type="entry name" value="ACROSIN-RELATED"/>
    <property type="match status" value="1"/>
</dbReference>